<sequence length="92" mass="10170">MKNLLLSLLIMSSFAVHAQVSKATHLKETEKANAQPISKTDSSVYICKGSSAYAYHKSRACEGLTYCTRDIEAVAKKEAEVNHKRKPCKACH</sequence>
<evidence type="ECO:0000256" key="1">
    <source>
        <dbReference type="SAM" id="SignalP"/>
    </source>
</evidence>
<dbReference type="Proteomes" id="UP001597374">
    <property type="component" value="Unassembled WGS sequence"/>
</dbReference>
<proteinExistence type="predicted"/>
<keyword evidence="3" id="KW-1185">Reference proteome</keyword>
<evidence type="ECO:0000313" key="2">
    <source>
        <dbReference type="EMBL" id="MFD2247203.1"/>
    </source>
</evidence>
<keyword evidence="1" id="KW-0732">Signal</keyword>
<reference evidence="3" key="1">
    <citation type="journal article" date="2019" name="Int. J. Syst. Evol. Microbiol.">
        <title>The Global Catalogue of Microorganisms (GCM) 10K type strain sequencing project: providing services to taxonomists for standard genome sequencing and annotation.</title>
        <authorList>
            <consortium name="The Broad Institute Genomics Platform"/>
            <consortium name="The Broad Institute Genome Sequencing Center for Infectious Disease"/>
            <person name="Wu L."/>
            <person name="Ma J."/>
        </authorList>
    </citation>
    <scope>NUCLEOTIDE SEQUENCE [LARGE SCALE GENOMIC DNA]</scope>
    <source>
        <strain evidence="3">CGMCC 4.1782</strain>
    </source>
</reference>
<comment type="caution">
    <text evidence="2">The sequence shown here is derived from an EMBL/GenBank/DDBJ whole genome shotgun (WGS) entry which is preliminary data.</text>
</comment>
<feature type="chain" id="PRO_5046833722" evidence="1">
    <location>
        <begin position="19"/>
        <end position="92"/>
    </location>
</feature>
<feature type="signal peptide" evidence="1">
    <location>
        <begin position="1"/>
        <end position="18"/>
    </location>
</feature>
<name>A0ABW5D0T1_9BACT</name>
<dbReference type="EMBL" id="JBHUIM010000002">
    <property type="protein sequence ID" value="MFD2247203.1"/>
    <property type="molecule type" value="Genomic_DNA"/>
</dbReference>
<accession>A0ABW5D0T1</accession>
<gene>
    <name evidence="2" type="ORF">ACFSKP_13125</name>
</gene>
<dbReference type="RefSeq" id="WP_250430139.1">
    <property type="nucleotide sequence ID" value="NZ_JALPRR010000003.1"/>
</dbReference>
<evidence type="ECO:0000313" key="3">
    <source>
        <dbReference type="Proteomes" id="UP001597374"/>
    </source>
</evidence>
<organism evidence="2 3">
    <name type="scientific">Pontibacter ruber</name>
    <dbReference type="NCBI Taxonomy" id="1343895"/>
    <lineage>
        <taxon>Bacteria</taxon>
        <taxon>Pseudomonadati</taxon>
        <taxon>Bacteroidota</taxon>
        <taxon>Cytophagia</taxon>
        <taxon>Cytophagales</taxon>
        <taxon>Hymenobacteraceae</taxon>
        <taxon>Pontibacter</taxon>
    </lineage>
</organism>
<protein>
    <submittedName>
        <fullName evidence="2">Uncharacterized protein</fullName>
    </submittedName>
</protein>